<organism evidence="9 10">
    <name type="scientific">Lasallia pustulata</name>
    <dbReference type="NCBI Taxonomy" id="136370"/>
    <lineage>
        <taxon>Eukaryota</taxon>
        <taxon>Fungi</taxon>
        <taxon>Dikarya</taxon>
        <taxon>Ascomycota</taxon>
        <taxon>Pezizomycotina</taxon>
        <taxon>Lecanoromycetes</taxon>
        <taxon>OSLEUM clade</taxon>
        <taxon>Umbilicariomycetidae</taxon>
        <taxon>Umbilicariales</taxon>
        <taxon>Umbilicariaceae</taxon>
        <taxon>Lasallia</taxon>
    </lineage>
</organism>
<keyword evidence="5 7" id="KW-0472">Membrane</keyword>
<comment type="caution">
    <text evidence="9">The sequence shown here is derived from an EMBL/GenBank/DDBJ whole genome shotgun (WGS) entry which is preliminary data.</text>
</comment>
<dbReference type="InterPro" id="IPR020846">
    <property type="entry name" value="MFS_dom"/>
</dbReference>
<dbReference type="OrthoDB" id="5086884at2759"/>
<feature type="transmembrane region" description="Helical" evidence="7">
    <location>
        <begin position="353"/>
        <end position="371"/>
    </location>
</feature>
<dbReference type="InterPro" id="IPR011701">
    <property type="entry name" value="MFS"/>
</dbReference>
<dbReference type="SUPFAM" id="SSF103473">
    <property type="entry name" value="MFS general substrate transporter"/>
    <property type="match status" value="1"/>
</dbReference>
<reference evidence="9 10" key="1">
    <citation type="submission" date="2019-09" db="EMBL/GenBank/DDBJ databases">
        <title>The hologenome of the rock-dwelling lichen Lasallia pustulata.</title>
        <authorList>
            <person name="Greshake Tzovaras B."/>
            <person name="Segers F."/>
            <person name="Bicker A."/>
            <person name="Dal Grande F."/>
            <person name="Otte J."/>
            <person name="Hankeln T."/>
            <person name="Schmitt I."/>
            <person name="Ebersberger I."/>
        </authorList>
    </citation>
    <scope>NUCLEOTIDE SEQUENCE [LARGE SCALE GENOMIC DNA]</scope>
    <source>
        <strain evidence="9">A1-1</strain>
    </source>
</reference>
<dbReference type="Proteomes" id="UP000324767">
    <property type="component" value="Unassembled WGS sequence"/>
</dbReference>
<keyword evidence="3 7" id="KW-0812">Transmembrane</keyword>
<feature type="domain" description="Major facilitator superfamily (MFS) profile" evidence="8">
    <location>
        <begin position="28"/>
        <end position="511"/>
    </location>
</feature>
<feature type="transmembrane region" description="Helical" evidence="7">
    <location>
        <begin position="409"/>
        <end position="431"/>
    </location>
</feature>
<dbReference type="GO" id="GO:0022857">
    <property type="term" value="F:transmembrane transporter activity"/>
    <property type="evidence" value="ECO:0007669"/>
    <property type="project" value="InterPro"/>
</dbReference>
<protein>
    <submittedName>
        <fullName evidence="9">Mfs transporter</fullName>
    </submittedName>
</protein>
<sequence>MTNDVEAAGRDPLRKPWLLDFRSSNGFILATVCVAIFTDAFLYGVVVPVLPFSLRERSGIPEEDVQWWTSFIFAIFGGAILVGSPICGWIADHTSNRSITYFTGLFILAAATVLFGLAKAAWVLVISRLLQGLSAAIVYTVGLALLVDTVGRDSIGQWMGTALSSSSFGLIISPLLGGMVYAKAGYMAVFGMAMGLIVVDVLMRMFMIEKKTAAKYLPSDNAPTNGFYGTFTDAQTMENDGSGPSRDDQRNGDLGEDDGHYDLFSEQEDDPLIRKRPQPAQANGMPNNPSLEQEPSTKPKSRTGLPPVITLLASPRLLAAIYGIFVNVSVLGAFDGVLTHFVKLTFHWNSLDAGLIFLCLAIPALTGPLVGQLSDRFGPRWIAVAGFALTAPPLILLRLVEKDAVEQKVLLCGLLVLCGCTLILIVSPLAADLSVVVEEKEKENPGIFGPGGAYAQAFALFNCSMAAATVFGPVFAGLLLERFGWKVMSLALGIFATSGAIPSLLFTGGWLFEKSEV</sequence>
<keyword evidence="4 7" id="KW-1133">Transmembrane helix</keyword>
<feature type="transmembrane region" description="Helical" evidence="7">
    <location>
        <begin position="27"/>
        <end position="47"/>
    </location>
</feature>
<dbReference type="PROSITE" id="PS50850">
    <property type="entry name" value="MFS"/>
    <property type="match status" value="1"/>
</dbReference>
<evidence type="ECO:0000313" key="9">
    <source>
        <dbReference type="EMBL" id="KAA6414171.1"/>
    </source>
</evidence>
<gene>
    <name evidence="9" type="ORF">FRX48_02533</name>
</gene>
<feature type="transmembrane region" description="Helical" evidence="7">
    <location>
        <begin position="98"/>
        <end position="117"/>
    </location>
</feature>
<dbReference type="InterPro" id="IPR050930">
    <property type="entry name" value="MFS_Vesicular_Transporter"/>
</dbReference>
<feature type="transmembrane region" description="Helical" evidence="7">
    <location>
        <begin position="67"/>
        <end position="91"/>
    </location>
</feature>
<comment type="subcellular location">
    <subcellularLocation>
        <location evidence="1">Membrane</location>
        <topology evidence="1">Multi-pass membrane protein</topology>
    </subcellularLocation>
</comment>
<dbReference type="EMBL" id="VXIT01000003">
    <property type="protein sequence ID" value="KAA6414171.1"/>
    <property type="molecule type" value="Genomic_DNA"/>
</dbReference>
<feature type="transmembrane region" description="Helical" evidence="7">
    <location>
        <begin position="129"/>
        <end position="147"/>
    </location>
</feature>
<evidence type="ECO:0000256" key="7">
    <source>
        <dbReference type="SAM" id="Phobius"/>
    </source>
</evidence>
<dbReference type="CDD" id="cd17325">
    <property type="entry name" value="MFS_MdtG_SLC18_like"/>
    <property type="match status" value="1"/>
</dbReference>
<feature type="region of interest" description="Disordered" evidence="6">
    <location>
        <begin position="228"/>
        <end position="304"/>
    </location>
</feature>
<evidence type="ECO:0000259" key="8">
    <source>
        <dbReference type="PROSITE" id="PS50850"/>
    </source>
</evidence>
<proteinExistence type="predicted"/>
<evidence type="ECO:0000256" key="5">
    <source>
        <dbReference type="ARBA" id="ARBA00023136"/>
    </source>
</evidence>
<feature type="compositionally biased region" description="Basic and acidic residues" evidence="6">
    <location>
        <begin position="245"/>
        <end position="263"/>
    </location>
</feature>
<dbReference type="GO" id="GO:0016020">
    <property type="term" value="C:membrane"/>
    <property type="evidence" value="ECO:0007669"/>
    <property type="project" value="UniProtKB-SubCell"/>
</dbReference>
<dbReference type="Pfam" id="PF07690">
    <property type="entry name" value="MFS_1"/>
    <property type="match status" value="1"/>
</dbReference>
<dbReference type="InterPro" id="IPR036259">
    <property type="entry name" value="MFS_trans_sf"/>
</dbReference>
<dbReference type="PANTHER" id="PTHR23506:SF23">
    <property type="entry name" value="GH10249P"/>
    <property type="match status" value="1"/>
</dbReference>
<dbReference type="AlphaFoldDB" id="A0A5M8PXP4"/>
<dbReference type="Gene3D" id="1.20.1250.20">
    <property type="entry name" value="MFS general substrate transporter like domains"/>
    <property type="match status" value="1"/>
</dbReference>
<feature type="transmembrane region" description="Helical" evidence="7">
    <location>
        <begin position="159"/>
        <end position="181"/>
    </location>
</feature>
<evidence type="ECO:0000256" key="3">
    <source>
        <dbReference type="ARBA" id="ARBA00022692"/>
    </source>
</evidence>
<dbReference type="PANTHER" id="PTHR23506">
    <property type="entry name" value="GH10249P"/>
    <property type="match status" value="1"/>
</dbReference>
<evidence type="ECO:0000256" key="6">
    <source>
        <dbReference type="SAM" id="MobiDB-lite"/>
    </source>
</evidence>
<feature type="transmembrane region" description="Helical" evidence="7">
    <location>
        <begin position="187"/>
        <end position="207"/>
    </location>
</feature>
<feature type="transmembrane region" description="Helical" evidence="7">
    <location>
        <begin position="487"/>
        <end position="512"/>
    </location>
</feature>
<accession>A0A5M8PXP4</accession>
<keyword evidence="2" id="KW-0813">Transport</keyword>
<feature type="transmembrane region" description="Helical" evidence="7">
    <location>
        <begin position="377"/>
        <end position="397"/>
    </location>
</feature>
<name>A0A5M8PXP4_9LECA</name>
<evidence type="ECO:0000256" key="2">
    <source>
        <dbReference type="ARBA" id="ARBA00022448"/>
    </source>
</evidence>
<feature type="transmembrane region" description="Helical" evidence="7">
    <location>
        <begin position="451"/>
        <end position="480"/>
    </location>
</feature>
<evidence type="ECO:0000256" key="4">
    <source>
        <dbReference type="ARBA" id="ARBA00022989"/>
    </source>
</evidence>
<feature type="compositionally biased region" description="Polar residues" evidence="6">
    <location>
        <begin position="280"/>
        <end position="298"/>
    </location>
</feature>
<evidence type="ECO:0000313" key="10">
    <source>
        <dbReference type="Proteomes" id="UP000324767"/>
    </source>
</evidence>
<evidence type="ECO:0000256" key="1">
    <source>
        <dbReference type="ARBA" id="ARBA00004141"/>
    </source>
</evidence>